<name>A0A8X6FM48_TRICU</name>
<protein>
    <submittedName>
        <fullName evidence="1">Uncharacterized protein</fullName>
    </submittedName>
</protein>
<dbReference type="Proteomes" id="UP000887116">
    <property type="component" value="Unassembled WGS sequence"/>
</dbReference>
<evidence type="ECO:0000313" key="1">
    <source>
        <dbReference type="EMBL" id="GFQ84022.1"/>
    </source>
</evidence>
<feature type="non-terminal residue" evidence="1">
    <location>
        <position position="1"/>
    </location>
</feature>
<accession>A0A8X6FM48</accession>
<keyword evidence="2" id="KW-1185">Reference proteome</keyword>
<dbReference type="AlphaFoldDB" id="A0A8X6FM48"/>
<organism evidence="1 2">
    <name type="scientific">Trichonephila clavata</name>
    <name type="common">Joro spider</name>
    <name type="synonym">Nephila clavata</name>
    <dbReference type="NCBI Taxonomy" id="2740835"/>
    <lineage>
        <taxon>Eukaryota</taxon>
        <taxon>Metazoa</taxon>
        <taxon>Ecdysozoa</taxon>
        <taxon>Arthropoda</taxon>
        <taxon>Chelicerata</taxon>
        <taxon>Arachnida</taxon>
        <taxon>Araneae</taxon>
        <taxon>Araneomorphae</taxon>
        <taxon>Entelegynae</taxon>
        <taxon>Araneoidea</taxon>
        <taxon>Nephilidae</taxon>
        <taxon>Trichonephila</taxon>
    </lineage>
</organism>
<dbReference type="OrthoDB" id="10464376at2759"/>
<reference evidence="1" key="1">
    <citation type="submission" date="2020-07" db="EMBL/GenBank/DDBJ databases">
        <title>Multicomponent nature underlies the extraordinary mechanical properties of spider dragline silk.</title>
        <authorList>
            <person name="Kono N."/>
            <person name="Nakamura H."/>
            <person name="Mori M."/>
            <person name="Yoshida Y."/>
            <person name="Ohtoshi R."/>
            <person name="Malay A.D."/>
            <person name="Moran D.A.P."/>
            <person name="Tomita M."/>
            <person name="Numata K."/>
            <person name="Arakawa K."/>
        </authorList>
    </citation>
    <scope>NUCLEOTIDE SEQUENCE</scope>
</reference>
<proteinExistence type="predicted"/>
<gene>
    <name evidence="1" type="ORF">TNCT_23351</name>
</gene>
<dbReference type="EMBL" id="BMAO01032698">
    <property type="protein sequence ID" value="GFQ84022.1"/>
    <property type="molecule type" value="Genomic_DNA"/>
</dbReference>
<sequence length="51" mass="5853">LLVFLVEINLASIMATKYEDMMKAKGFFPYHLDTLPAKFIQMAKEELGETD</sequence>
<comment type="caution">
    <text evidence="1">The sequence shown here is derived from an EMBL/GenBank/DDBJ whole genome shotgun (WGS) entry which is preliminary data.</text>
</comment>
<evidence type="ECO:0000313" key="2">
    <source>
        <dbReference type="Proteomes" id="UP000887116"/>
    </source>
</evidence>